<dbReference type="AlphaFoldDB" id="A0A2S9H2Q0"/>
<proteinExistence type="predicted"/>
<accession>A0A2S9H2Q0</accession>
<feature type="domain" description="VOC" evidence="1">
    <location>
        <begin position="134"/>
        <end position="253"/>
    </location>
</feature>
<keyword evidence="3" id="KW-1185">Reference proteome</keyword>
<evidence type="ECO:0000313" key="3">
    <source>
        <dbReference type="Proteomes" id="UP000237839"/>
    </source>
</evidence>
<dbReference type="InterPro" id="IPR029068">
    <property type="entry name" value="Glyas_Bleomycin-R_OHBP_Dase"/>
</dbReference>
<dbReference type="PROSITE" id="PS51819">
    <property type="entry name" value="VOC"/>
    <property type="match status" value="2"/>
</dbReference>
<evidence type="ECO:0000313" key="2">
    <source>
        <dbReference type="EMBL" id="PRC94265.1"/>
    </source>
</evidence>
<dbReference type="SUPFAM" id="SSF54593">
    <property type="entry name" value="Glyoxalase/Bleomycin resistance protein/Dihydroxybiphenyl dioxygenase"/>
    <property type="match status" value="2"/>
</dbReference>
<evidence type="ECO:0000259" key="1">
    <source>
        <dbReference type="PROSITE" id="PS51819"/>
    </source>
</evidence>
<reference evidence="2 3" key="1">
    <citation type="submission" date="2018-02" db="EMBL/GenBank/DDBJ databases">
        <title>Solimicrobium silvestre gen. nov., sp. nov., isolated from alpine forest soil.</title>
        <authorList>
            <person name="Margesin R."/>
            <person name="Albuquerque L."/>
            <person name="Zhang D.-C."/>
            <person name="Froufe H.J.C."/>
            <person name="Severino R."/>
            <person name="Roxo I."/>
            <person name="Egas C."/>
            <person name="Da Costa M.S."/>
        </authorList>
    </citation>
    <scope>NUCLEOTIDE SEQUENCE [LARGE SCALE GENOMIC DNA]</scope>
    <source>
        <strain evidence="2 3">S20-91</strain>
    </source>
</reference>
<protein>
    <submittedName>
        <fullName evidence="2">Glyoxalase-like domain</fullName>
    </submittedName>
</protein>
<dbReference type="PANTHER" id="PTHR33993">
    <property type="entry name" value="GLYOXALASE-RELATED"/>
    <property type="match status" value="1"/>
</dbReference>
<dbReference type="InterPro" id="IPR037523">
    <property type="entry name" value="VOC_core"/>
</dbReference>
<name>A0A2S9H2Q0_9BURK</name>
<dbReference type="InterPro" id="IPR004360">
    <property type="entry name" value="Glyas_Fos-R_dOase_dom"/>
</dbReference>
<comment type="caution">
    <text evidence="2">The sequence shown here is derived from an EMBL/GenBank/DDBJ whole genome shotgun (WGS) entry which is preliminary data.</text>
</comment>
<dbReference type="Proteomes" id="UP000237839">
    <property type="component" value="Unassembled WGS sequence"/>
</dbReference>
<dbReference type="RefSeq" id="WP_165794908.1">
    <property type="nucleotide sequence ID" value="NZ_PUGF01000003.1"/>
</dbReference>
<dbReference type="InterPro" id="IPR052164">
    <property type="entry name" value="Anthracycline_SecMetBiosynth"/>
</dbReference>
<sequence>MTSNFIWYELLTTDIDAAAKFYSHVVGWKVVDSGQSEMDYRIWMAKEDGIGGLMSIPAEAASSGMKSCWFGYINVPDTDKAVAEIIAAGGQVQWPATDIPNVGRIARMSDPQGAGFYVMTPLGTGKSVAYAEGVPGHCSWNELRTSDGAAGLKFYSKQFGWTNISNMDMGPMGTYHVFSANTEGDIGGVMTMSPECHSPSWLYYFCVDNIDAAMARVVSAGGVVTNGPHQVPGGGWIIQGVDPQACKFALVGPKV</sequence>
<dbReference type="CDD" id="cd07247">
    <property type="entry name" value="SgaA_N_like"/>
    <property type="match status" value="2"/>
</dbReference>
<dbReference type="Pfam" id="PF00903">
    <property type="entry name" value="Glyoxalase"/>
    <property type="match status" value="2"/>
</dbReference>
<feature type="domain" description="VOC" evidence="1">
    <location>
        <begin position="4"/>
        <end position="121"/>
    </location>
</feature>
<dbReference type="EMBL" id="PUGF01000003">
    <property type="protein sequence ID" value="PRC94265.1"/>
    <property type="molecule type" value="Genomic_DNA"/>
</dbReference>
<dbReference type="Gene3D" id="3.10.180.10">
    <property type="entry name" value="2,3-Dihydroxybiphenyl 1,2-Dioxygenase, domain 1"/>
    <property type="match status" value="2"/>
</dbReference>
<organism evidence="2 3">
    <name type="scientific">Solimicrobium silvestre</name>
    <dbReference type="NCBI Taxonomy" id="2099400"/>
    <lineage>
        <taxon>Bacteria</taxon>
        <taxon>Pseudomonadati</taxon>
        <taxon>Pseudomonadota</taxon>
        <taxon>Betaproteobacteria</taxon>
        <taxon>Burkholderiales</taxon>
        <taxon>Oxalobacteraceae</taxon>
        <taxon>Solimicrobium</taxon>
    </lineage>
</organism>
<dbReference type="PANTHER" id="PTHR33993:SF14">
    <property type="entry name" value="GB|AAF24581.1"/>
    <property type="match status" value="1"/>
</dbReference>
<gene>
    <name evidence="2" type="ORF">S2091_0886</name>
</gene>